<organism evidence="5 6">
    <name type="scientific">Glycomyces artemisiae</name>
    <dbReference type="NCBI Taxonomy" id="1076443"/>
    <lineage>
        <taxon>Bacteria</taxon>
        <taxon>Bacillati</taxon>
        <taxon>Actinomycetota</taxon>
        <taxon>Actinomycetes</taxon>
        <taxon>Glycomycetales</taxon>
        <taxon>Glycomycetaceae</taxon>
        <taxon>Glycomyces</taxon>
    </lineage>
</organism>
<dbReference type="InterPro" id="IPR006311">
    <property type="entry name" value="TAT_signal"/>
</dbReference>
<proteinExistence type="inferred from homology"/>
<keyword evidence="2" id="KW-0813">Transport</keyword>
<keyword evidence="6" id="KW-1185">Reference proteome</keyword>
<dbReference type="InterPro" id="IPR006061">
    <property type="entry name" value="SBP_1_CS"/>
</dbReference>
<reference evidence="5 6" key="1">
    <citation type="submission" date="2018-03" db="EMBL/GenBank/DDBJ databases">
        <title>Genomic Encyclopedia of Type Strains, Phase III (KMG-III): the genomes of soil and plant-associated and newly described type strains.</title>
        <authorList>
            <person name="Whitman W."/>
        </authorList>
    </citation>
    <scope>NUCLEOTIDE SEQUENCE [LARGE SCALE GENOMIC DNA]</scope>
    <source>
        <strain evidence="5 6">CGMCC 4.7067</strain>
    </source>
</reference>
<evidence type="ECO:0000256" key="2">
    <source>
        <dbReference type="ARBA" id="ARBA00022448"/>
    </source>
</evidence>
<dbReference type="EMBL" id="JABFXE010000830">
    <property type="protein sequence ID" value="NUQ90698.1"/>
    <property type="molecule type" value="Genomic_DNA"/>
</dbReference>
<accession>A0A2T0UF69</accession>
<dbReference type="GO" id="GO:0055052">
    <property type="term" value="C:ATP-binding cassette (ABC) transporter complex, substrate-binding subunit-containing"/>
    <property type="evidence" value="ECO:0007669"/>
    <property type="project" value="TreeGrafter"/>
</dbReference>
<reference evidence="4 7" key="2">
    <citation type="submission" date="2020-05" db="EMBL/GenBank/DDBJ databases">
        <title>DNA-SIP metagenomic assembled genomes.</title>
        <authorList>
            <person name="Yu J."/>
        </authorList>
    </citation>
    <scope>NUCLEOTIDE SEQUENCE [LARGE SCALE GENOMIC DNA]</scope>
    <source>
        <strain evidence="4">Bin5.27</strain>
    </source>
</reference>
<comment type="caution">
    <text evidence="5">The sequence shown here is derived from an EMBL/GenBank/DDBJ whole genome shotgun (WGS) entry which is preliminary data.</text>
</comment>
<sequence>MRSNGAYAGPSMNRRRLLAAGGGVAAAGTLAACGSPEEEPEENGGLDWDADAQQYVIEEDIASGKVPLKLWFENEDLAKAQIDAFKTAFKDVYPDIQFEYELVAQNDAVSEMSLAGEAGNGGDVFMSFYDQIARAIEEGTAAPLGEYETVLKGRLAETFTSAVSGEDGQMYAVPVTTESIALFYNKQLLTDLTGSDQPPATWEDVKSIAAGYNDAAANTWTIRWVPGEIYYSYSVLSSMGWQAYPGGDVAAPGFDDPALVEALDYYKGLREIWNVPSADATPETVEAEFAAGNTPLIITGPWAFSAFDAGAAENGFEYGVTTIPSAPSGDPASSFAGMHVIAVSAYTKYPAAARVFANFLASDAGAAALYATTGQIPALNADLLAGIEGLSEDPHVAGIVAQSTQADLFPQLPEYFWSTANEMTVAVWDDLSSSADAAAAAVAGYDELAGL</sequence>
<evidence type="ECO:0000313" key="5">
    <source>
        <dbReference type="EMBL" id="PRY56514.1"/>
    </source>
</evidence>
<evidence type="ECO:0000313" key="7">
    <source>
        <dbReference type="Proteomes" id="UP000574690"/>
    </source>
</evidence>
<evidence type="ECO:0000256" key="1">
    <source>
        <dbReference type="ARBA" id="ARBA00008520"/>
    </source>
</evidence>
<dbReference type="SUPFAM" id="SSF53850">
    <property type="entry name" value="Periplasmic binding protein-like II"/>
    <property type="match status" value="1"/>
</dbReference>
<keyword evidence="3" id="KW-0732">Signal</keyword>
<dbReference type="EMBL" id="PVTJ01000009">
    <property type="protein sequence ID" value="PRY56514.1"/>
    <property type="molecule type" value="Genomic_DNA"/>
</dbReference>
<dbReference type="Proteomes" id="UP000574690">
    <property type="component" value="Unassembled WGS sequence"/>
</dbReference>
<evidence type="ECO:0000313" key="6">
    <source>
        <dbReference type="Proteomes" id="UP000238176"/>
    </source>
</evidence>
<dbReference type="PROSITE" id="PS51318">
    <property type="entry name" value="TAT"/>
    <property type="match status" value="1"/>
</dbReference>
<dbReference type="PANTHER" id="PTHR30061:SF50">
    <property type="entry name" value="MALTOSE_MALTODEXTRIN-BINDING PERIPLASMIC PROTEIN"/>
    <property type="match status" value="1"/>
</dbReference>
<dbReference type="RefSeq" id="WP_106365936.1">
    <property type="nucleotide sequence ID" value="NZ_PVTJ01000009.1"/>
</dbReference>
<name>A0A2T0UF69_9ACTN</name>
<dbReference type="OrthoDB" id="1650177at2"/>
<dbReference type="GO" id="GO:0042956">
    <property type="term" value="P:maltodextrin transmembrane transport"/>
    <property type="evidence" value="ECO:0007669"/>
    <property type="project" value="TreeGrafter"/>
</dbReference>
<dbReference type="InterPro" id="IPR006059">
    <property type="entry name" value="SBP"/>
</dbReference>
<dbReference type="Pfam" id="PF13416">
    <property type="entry name" value="SBP_bac_8"/>
    <property type="match status" value="1"/>
</dbReference>
<dbReference type="PROSITE" id="PS51257">
    <property type="entry name" value="PROKAR_LIPOPROTEIN"/>
    <property type="match status" value="1"/>
</dbReference>
<gene>
    <name evidence="5" type="ORF">B0I28_109163</name>
    <name evidence="4" type="ORF">HOQ43_19820</name>
</gene>
<evidence type="ECO:0000256" key="3">
    <source>
        <dbReference type="ARBA" id="ARBA00022729"/>
    </source>
</evidence>
<dbReference type="GO" id="GO:1901982">
    <property type="term" value="F:maltose binding"/>
    <property type="evidence" value="ECO:0007669"/>
    <property type="project" value="TreeGrafter"/>
</dbReference>
<protein>
    <submittedName>
        <fullName evidence="5">Arabinogalactan oligomer/maltooligosaccharide transport system substrate-binding protein</fullName>
    </submittedName>
    <submittedName>
        <fullName evidence="4">Extracellular solute-binding protein</fullName>
    </submittedName>
</protein>
<comment type="similarity">
    <text evidence="1">Belongs to the bacterial solute-binding protein 1 family.</text>
</comment>
<dbReference type="PANTHER" id="PTHR30061">
    <property type="entry name" value="MALTOSE-BINDING PERIPLASMIC PROTEIN"/>
    <property type="match status" value="1"/>
</dbReference>
<evidence type="ECO:0000313" key="4">
    <source>
        <dbReference type="EMBL" id="NUQ90698.1"/>
    </source>
</evidence>
<dbReference type="AlphaFoldDB" id="A0A2T0UF69"/>
<dbReference type="Gene3D" id="3.40.190.10">
    <property type="entry name" value="Periplasmic binding protein-like II"/>
    <property type="match status" value="2"/>
</dbReference>
<dbReference type="GO" id="GO:0055085">
    <property type="term" value="P:transmembrane transport"/>
    <property type="evidence" value="ECO:0007669"/>
    <property type="project" value="InterPro"/>
</dbReference>
<dbReference type="GO" id="GO:0015768">
    <property type="term" value="P:maltose transport"/>
    <property type="evidence" value="ECO:0007669"/>
    <property type="project" value="TreeGrafter"/>
</dbReference>
<dbReference type="PROSITE" id="PS01037">
    <property type="entry name" value="SBP_BACTERIAL_1"/>
    <property type="match status" value="1"/>
</dbReference>
<dbReference type="Proteomes" id="UP000238176">
    <property type="component" value="Unassembled WGS sequence"/>
</dbReference>